<proteinExistence type="predicted"/>
<dbReference type="AlphaFoldDB" id="A0A915JHM1"/>
<name>A0A915JHM1_ROMCU</name>
<accession>A0A915JHM1</accession>
<evidence type="ECO:0000313" key="1">
    <source>
        <dbReference type="Proteomes" id="UP000887565"/>
    </source>
</evidence>
<dbReference type="Proteomes" id="UP000887565">
    <property type="component" value="Unplaced"/>
</dbReference>
<sequence>MLPNGQVTQISTVVQIVYIESYPNGPSILMQRTGDGQYRIKHNVKSLEVERQPALQVVATADHR</sequence>
<organism evidence="1 2">
    <name type="scientific">Romanomermis culicivorax</name>
    <name type="common">Nematode worm</name>
    <dbReference type="NCBI Taxonomy" id="13658"/>
    <lineage>
        <taxon>Eukaryota</taxon>
        <taxon>Metazoa</taxon>
        <taxon>Ecdysozoa</taxon>
        <taxon>Nematoda</taxon>
        <taxon>Enoplea</taxon>
        <taxon>Dorylaimia</taxon>
        <taxon>Mermithida</taxon>
        <taxon>Mermithoidea</taxon>
        <taxon>Mermithidae</taxon>
        <taxon>Romanomermis</taxon>
    </lineage>
</organism>
<dbReference type="WBParaSite" id="nRc.2.0.1.t25602-RA">
    <property type="protein sequence ID" value="nRc.2.0.1.t25602-RA"/>
    <property type="gene ID" value="nRc.2.0.1.g25602"/>
</dbReference>
<reference evidence="2" key="1">
    <citation type="submission" date="2022-11" db="UniProtKB">
        <authorList>
            <consortium name="WormBaseParasite"/>
        </authorList>
    </citation>
    <scope>IDENTIFICATION</scope>
</reference>
<evidence type="ECO:0000313" key="2">
    <source>
        <dbReference type="WBParaSite" id="nRc.2.0.1.t25602-RA"/>
    </source>
</evidence>
<protein>
    <submittedName>
        <fullName evidence="2">Uncharacterized protein</fullName>
    </submittedName>
</protein>
<keyword evidence="1" id="KW-1185">Reference proteome</keyword>